<accession>A0A315Z8M4</accession>
<reference evidence="7 8" key="1">
    <citation type="submission" date="2018-03" db="EMBL/GenBank/DDBJ databases">
        <title>Genomic Encyclopedia of Archaeal and Bacterial Type Strains, Phase II (KMG-II): from individual species to whole genera.</title>
        <authorList>
            <person name="Goeker M."/>
        </authorList>
    </citation>
    <scope>NUCLEOTIDE SEQUENCE [LARGE SCALE GENOMIC DNA]</scope>
    <source>
        <strain evidence="7 8">DSM 28229</strain>
    </source>
</reference>
<protein>
    <recommendedName>
        <fullName evidence="3 6">Arabinogalactan endo-beta-1,4-galactanase</fullName>
        <ecNumber evidence="3 6">3.2.1.89</ecNumber>
    </recommendedName>
</protein>
<keyword evidence="5 6" id="KW-0326">Glycosidase</keyword>
<evidence type="ECO:0000256" key="5">
    <source>
        <dbReference type="ARBA" id="ARBA00023295"/>
    </source>
</evidence>
<dbReference type="GO" id="GO:0031218">
    <property type="term" value="F:arabinogalactan endo-1,4-beta-galactosidase activity"/>
    <property type="evidence" value="ECO:0007669"/>
    <property type="project" value="UniProtKB-EC"/>
</dbReference>
<dbReference type="InterPro" id="IPR017853">
    <property type="entry name" value="GH"/>
</dbReference>
<keyword evidence="8" id="KW-1185">Reference proteome</keyword>
<dbReference type="GO" id="GO:0045490">
    <property type="term" value="P:pectin catabolic process"/>
    <property type="evidence" value="ECO:0007669"/>
    <property type="project" value="TreeGrafter"/>
</dbReference>
<dbReference type="RefSeq" id="WP_109621359.1">
    <property type="nucleotide sequence ID" value="NZ_QGDO01000006.1"/>
</dbReference>
<dbReference type="GO" id="GO:0015926">
    <property type="term" value="F:glucosidase activity"/>
    <property type="evidence" value="ECO:0007669"/>
    <property type="project" value="InterPro"/>
</dbReference>
<dbReference type="OrthoDB" id="9768786at2"/>
<organism evidence="7 8">
    <name type="scientific">Sediminitomix flava</name>
    <dbReference type="NCBI Taxonomy" id="379075"/>
    <lineage>
        <taxon>Bacteria</taxon>
        <taxon>Pseudomonadati</taxon>
        <taxon>Bacteroidota</taxon>
        <taxon>Cytophagia</taxon>
        <taxon>Cytophagales</taxon>
        <taxon>Flammeovirgaceae</taxon>
        <taxon>Sediminitomix</taxon>
    </lineage>
</organism>
<evidence type="ECO:0000256" key="4">
    <source>
        <dbReference type="ARBA" id="ARBA00022801"/>
    </source>
</evidence>
<name>A0A315Z8M4_SEDFL</name>
<evidence type="ECO:0000256" key="2">
    <source>
        <dbReference type="ARBA" id="ARBA00010687"/>
    </source>
</evidence>
<dbReference type="InterPro" id="IPR011683">
    <property type="entry name" value="Glyco_hydro_53"/>
</dbReference>
<dbReference type="PANTHER" id="PTHR34983:SF1">
    <property type="entry name" value="ARABINOGALACTAN ENDO-BETA-1,4-GALACTANASE A"/>
    <property type="match status" value="1"/>
</dbReference>
<evidence type="ECO:0000313" key="7">
    <source>
        <dbReference type="EMBL" id="PWJ39376.1"/>
    </source>
</evidence>
<gene>
    <name evidence="7" type="ORF">BC781_106277</name>
</gene>
<dbReference type="SUPFAM" id="SSF51445">
    <property type="entry name" value="(Trans)glycosidases"/>
    <property type="match status" value="1"/>
</dbReference>
<comment type="similarity">
    <text evidence="2 6">Belongs to the glycosyl hydrolase 53 family.</text>
</comment>
<dbReference type="Proteomes" id="UP000245535">
    <property type="component" value="Unassembled WGS sequence"/>
</dbReference>
<dbReference type="PANTHER" id="PTHR34983">
    <property type="entry name" value="ARABINOGALACTAN ENDO-BETA-1,4-GALACTANASE A"/>
    <property type="match status" value="1"/>
</dbReference>
<dbReference type="Pfam" id="PF07745">
    <property type="entry name" value="Glyco_hydro_53"/>
    <property type="match status" value="1"/>
</dbReference>
<comment type="caution">
    <text evidence="7">The sequence shown here is derived from an EMBL/GenBank/DDBJ whole genome shotgun (WGS) entry which is preliminary data.</text>
</comment>
<keyword evidence="4 6" id="KW-0378">Hydrolase</keyword>
<dbReference type="EMBL" id="QGDO01000006">
    <property type="protein sequence ID" value="PWJ39376.1"/>
    <property type="molecule type" value="Genomic_DNA"/>
</dbReference>
<dbReference type="Gene3D" id="3.20.20.80">
    <property type="entry name" value="Glycosidases"/>
    <property type="match status" value="1"/>
</dbReference>
<evidence type="ECO:0000313" key="8">
    <source>
        <dbReference type="Proteomes" id="UP000245535"/>
    </source>
</evidence>
<dbReference type="EC" id="3.2.1.89" evidence="3 6"/>
<proteinExistence type="inferred from homology"/>
<sequence>MRIFKFLITLSIGFLLCCQSSTDLDSTSPTPPPVQAKHMLGVDLSFLPEIEAEGTTFFDAENTPQQADEILKNEGYNTVRLRLWNNPENGHCNLDEVKTFSNRLKSLGYKVWLDFHYSDSWADPAKQNKPKAWEELSLAALKDSIYSFTTIALNEVRPDYVQIGNEINHGMLWPEGNISDQAQFTDLLKEGIKASRDYDKELPIILHFAGIEGADWFFGILKSFNVDYDLIGLSYYPKWHGKDLTDLENKITSLQSTHQKKVLIAETAYPFTLGWNDWTNNIIGDESQLISDFPASPEGQKAFLKEIDNIILRTDAFGWCYWAPDWVAFRGNEATNGSSWENQALFDFNFQYLH</sequence>
<comment type="catalytic activity">
    <reaction evidence="1 6">
        <text>The enzyme specifically hydrolyzes (1-&gt;4)-beta-D-galactosidic linkages in type I arabinogalactans.</text>
        <dbReference type="EC" id="3.2.1.89"/>
    </reaction>
</comment>
<dbReference type="AlphaFoldDB" id="A0A315Z8M4"/>
<evidence type="ECO:0000256" key="1">
    <source>
        <dbReference type="ARBA" id="ARBA00001695"/>
    </source>
</evidence>
<evidence type="ECO:0000256" key="3">
    <source>
        <dbReference type="ARBA" id="ARBA00012556"/>
    </source>
</evidence>
<evidence type="ECO:0000256" key="6">
    <source>
        <dbReference type="RuleBase" id="RU361192"/>
    </source>
</evidence>